<feature type="transmembrane region" description="Helical" evidence="12">
    <location>
        <begin position="216"/>
        <end position="235"/>
    </location>
</feature>
<evidence type="ECO:0000256" key="1">
    <source>
        <dbReference type="ARBA" id="ARBA00004651"/>
    </source>
</evidence>
<evidence type="ECO:0000256" key="6">
    <source>
        <dbReference type="ARBA" id="ARBA00022692"/>
    </source>
</evidence>
<reference evidence="14" key="1">
    <citation type="submission" date="2022-11" db="EMBL/GenBank/DDBJ databases">
        <title>Genomic comparisons reveal selection pressure and functional variation between nutritional endosymbionts of cave-adapted and epigean Hawaiian planthoppers.</title>
        <authorList>
            <person name="Gossett J.M."/>
            <person name="Porter M.L."/>
            <person name="Vasquez Y."/>
            <person name="Bennett G.M."/>
            <person name="Chong R.A."/>
        </authorList>
    </citation>
    <scope>NUCLEOTIDE SEQUENCE</scope>
    <source>
        <strain evidence="14">OPOL2</strain>
    </source>
</reference>
<dbReference type="GO" id="GO:0005886">
    <property type="term" value="C:plasma membrane"/>
    <property type="evidence" value="ECO:0007669"/>
    <property type="project" value="UniProtKB-SubCell"/>
</dbReference>
<dbReference type="GO" id="GO:0015385">
    <property type="term" value="F:sodium:proton antiporter activity"/>
    <property type="evidence" value="ECO:0007669"/>
    <property type="project" value="InterPro"/>
</dbReference>
<dbReference type="RefSeq" id="WP_274360393.1">
    <property type="nucleotide sequence ID" value="NZ_CP110496.1"/>
</dbReference>
<feature type="transmembrane region" description="Helical" evidence="12">
    <location>
        <begin position="361"/>
        <end position="385"/>
    </location>
</feature>
<feature type="transmembrane region" description="Helical" evidence="12">
    <location>
        <begin position="85"/>
        <end position="104"/>
    </location>
</feature>
<keyword evidence="11 12" id="KW-0739">Sodium transport</keyword>
<name>A0AAX3N7K1_9ENTR</name>
<dbReference type="InterPro" id="IPR018422">
    <property type="entry name" value="Cation/H_exchanger_CPA1"/>
</dbReference>
<feature type="transmembrane region" description="Helical" evidence="12">
    <location>
        <begin position="314"/>
        <end position="337"/>
    </location>
</feature>
<evidence type="ECO:0000256" key="9">
    <source>
        <dbReference type="ARBA" id="ARBA00023065"/>
    </source>
</evidence>
<evidence type="ECO:0000256" key="11">
    <source>
        <dbReference type="ARBA" id="ARBA00023201"/>
    </source>
</evidence>
<keyword evidence="10 12" id="KW-0472">Membrane</keyword>
<proteinExistence type="inferred from homology"/>
<evidence type="ECO:0000256" key="7">
    <source>
        <dbReference type="ARBA" id="ARBA00022989"/>
    </source>
</evidence>
<feature type="transmembrane region" description="Helical" evidence="12">
    <location>
        <begin position="116"/>
        <end position="136"/>
    </location>
</feature>
<dbReference type="GO" id="GO:0098719">
    <property type="term" value="P:sodium ion import across plasma membrane"/>
    <property type="evidence" value="ECO:0007669"/>
    <property type="project" value="TreeGrafter"/>
</dbReference>
<feature type="transmembrane region" description="Helical" evidence="12">
    <location>
        <begin position="241"/>
        <end position="259"/>
    </location>
</feature>
<gene>
    <name evidence="14" type="ORF">ONB71_01470</name>
</gene>
<dbReference type="NCBIfam" id="TIGR00831">
    <property type="entry name" value="a_cpa1"/>
    <property type="match status" value="1"/>
</dbReference>
<feature type="transmembrane region" description="Helical" evidence="12">
    <location>
        <begin position="397"/>
        <end position="420"/>
    </location>
</feature>
<keyword evidence="7 12" id="KW-1133">Transmembrane helix</keyword>
<evidence type="ECO:0000256" key="8">
    <source>
        <dbReference type="ARBA" id="ARBA00023053"/>
    </source>
</evidence>
<protein>
    <submittedName>
        <fullName evidence="14">Na+/H+ antiporter</fullName>
    </submittedName>
</protein>
<comment type="subcellular location">
    <subcellularLocation>
        <location evidence="12">Cell inner membrane</location>
        <topology evidence="12">Multi-pass membrane protein</topology>
    </subcellularLocation>
    <subcellularLocation>
        <location evidence="1">Cell membrane</location>
        <topology evidence="1">Multi-pass membrane protein</topology>
    </subcellularLocation>
</comment>
<feature type="domain" description="Cation/H+ exchanger transmembrane" evidence="13">
    <location>
        <begin position="13"/>
        <end position="421"/>
    </location>
</feature>
<evidence type="ECO:0000256" key="2">
    <source>
        <dbReference type="ARBA" id="ARBA00022448"/>
    </source>
</evidence>
<keyword evidence="8 12" id="KW-0915">Sodium</keyword>
<keyword evidence="6 12" id="KW-0812">Transmembrane</keyword>
<dbReference type="AlphaFoldDB" id="A0AAX3N7K1"/>
<evidence type="ECO:0000256" key="12">
    <source>
        <dbReference type="RuleBase" id="RU366002"/>
    </source>
</evidence>
<dbReference type="Pfam" id="PF00999">
    <property type="entry name" value="Na_H_Exchanger"/>
    <property type="match status" value="1"/>
</dbReference>
<evidence type="ECO:0000256" key="10">
    <source>
        <dbReference type="ARBA" id="ARBA00023136"/>
    </source>
</evidence>
<dbReference type="PANTHER" id="PTHR10110:SF86">
    <property type="entry name" value="SODIUM_HYDROGEN EXCHANGER 7"/>
    <property type="match status" value="1"/>
</dbReference>
<dbReference type="Proteomes" id="UP001214992">
    <property type="component" value="Chromosome"/>
</dbReference>
<evidence type="ECO:0000256" key="3">
    <source>
        <dbReference type="ARBA" id="ARBA00022449"/>
    </source>
</evidence>
<feature type="transmembrane region" description="Helical" evidence="12">
    <location>
        <begin position="185"/>
        <end position="204"/>
    </location>
</feature>
<feature type="transmembrane region" description="Helical" evidence="12">
    <location>
        <begin position="157"/>
        <end position="179"/>
    </location>
</feature>
<evidence type="ECO:0000313" key="15">
    <source>
        <dbReference type="Proteomes" id="UP001214992"/>
    </source>
</evidence>
<keyword evidence="3 12" id="KW-0050">Antiport</keyword>
<dbReference type="PANTHER" id="PTHR10110">
    <property type="entry name" value="SODIUM/HYDROGEN EXCHANGER"/>
    <property type="match status" value="1"/>
</dbReference>
<evidence type="ECO:0000256" key="4">
    <source>
        <dbReference type="ARBA" id="ARBA00022475"/>
    </source>
</evidence>
<dbReference type="InterPro" id="IPR004705">
    <property type="entry name" value="Cation/H_exchanger_CPA1_bac"/>
</dbReference>
<feature type="transmembrane region" description="Helical" evidence="12">
    <location>
        <begin position="280"/>
        <end position="302"/>
    </location>
</feature>
<keyword evidence="4" id="KW-1003">Cell membrane</keyword>
<dbReference type="GO" id="GO:0015386">
    <property type="term" value="F:potassium:proton antiporter activity"/>
    <property type="evidence" value="ECO:0007669"/>
    <property type="project" value="TreeGrafter"/>
</dbReference>
<dbReference type="GO" id="GO:0051453">
    <property type="term" value="P:regulation of intracellular pH"/>
    <property type="evidence" value="ECO:0007669"/>
    <property type="project" value="TreeGrafter"/>
</dbReference>
<organism evidence="14 15">
    <name type="scientific">Candidatus Purcelliella pentastirinorum</name>
    <dbReference type="NCBI Taxonomy" id="472834"/>
    <lineage>
        <taxon>Bacteria</taxon>
        <taxon>Pseudomonadati</taxon>
        <taxon>Pseudomonadota</taxon>
        <taxon>Gammaproteobacteria</taxon>
        <taxon>Enterobacterales</taxon>
        <taxon>Enterobacteriaceae</taxon>
        <taxon>Candidatus Purcelliella</taxon>
    </lineage>
</organism>
<dbReference type="InterPro" id="IPR006153">
    <property type="entry name" value="Cation/H_exchanger_TM"/>
</dbReference>
<comment type="function">
    <text evidence="12">Na(+)/H(+) antiporter that extrudes sodium in exchange for external protons.</text>
</comment>
<keyword evidence="2 12" id="KW-0813">Transport</keyword>
<keyword evidence="9 12" id="KW-0406">Ion transport</keyword>
<accession>A0AAX3N7K1</accession>
<evidence type="ECO:0000259" key="13">
    <source>
        <dbReference type="Pfam" id="PF00999"/>
    </source>
</evidence>
<evidence type="ECO:0000313" key="14">
    <source>
        <dbReference type="EMBL" id="WDI78368.1"/>
    </source>
</evidence>
<sequence>MEIFFTILIMTLVVSLSGIVSKIIPFTIPLPLMQITAGALLAWPKFGLHVDFDPELFLVLFIPPLLFVDGLKTPINEFLNNGREIIALALILVIITVIGIGYLISWITPGIALTPAFALAAVLSPTDAIALSGILGKKKIPKKIMTILNGEALMNDASGLVSLKFSVAVATGSMVFTIPEAILEFLKIAIGGLLSGIIVCKTYGKLLKLFRKWSGADTATQTILLLLLPFTSYLIAEHLGVSGILASVASGMTINKFNILRQAPLTMRLRAKGVWQMLEFVFNGIVFLMLGLQLPDIIQISIIEAKKDPNVQLWILLCDIIIIYISLIIVRFIWLWIMKHVSIFLLKKHPLAFTNYSNRELLITSFAGVCGAITLAGVLSIPLYLNNGSVFPARYELIFIATGVILFSLIIGVIFLPIMLRGINGINKINYYKELQLAKATMADLAIESLYKIEENLIKENTENIDTELLKEVNTKIIGNIRNKINIHNDLKQAQFKENLEKRLRLVALRAERTELYHMRATKKISNEIMLKLSHDLDLMEALLTDIEE</sequence>
<dbReference type="EMBL" id="CP110496">
    <property type="protein sequence ID" value="WDI78368.1"/>
    <property type="molecule type" value="Genomic_DNA"/>
</dbReference>
<comment type="caution">
    <text evidence="12">Lacks conserved residue(s) required for the propagation of feature annotation.</text>
</comment>
<evidence type="ECO:0000256" key="5">
    <source>
        <dbReference type="ARBA" id="ARBA00022519"/>
    </source>
</evidence>
<comment type="similarity">
    <text evidence="12">Belongs to the monovalent cation:proton antiporter 1 (CPA1) transporter (TC 2.A.36) family.</text>
</comment>
<dbReference type="Gene3D" id="6.10.140.1330">
    <property type="match status" value="1"/>
</dbReference>
<keyword evidence="5 12" id="KW-0997">Cell inner membrane</keyword>